<evidence type="ECO:0000256" key="6">
    <source>
        <dbReference type="ARBA" id="ARBA00022840"/>
    </source>
</evidence>
<keyword evidence="4 10" id="KW-0547">Nucleotide-binding</keyword>
<evidence type="ECO:0000259" key="11">
    <source>
        <dbReference type="PROSITE" id="PS51459"/>
    </source>
</evidence>
<keyword evidence="15" id="KW-1185">Reference proteome</keyword>
<dbReference type="PROSITE" id="PS51459">
    <property type="entry name" value="FIDO"/>
    <property type="match status" value="1"/>
</dbReference>
<evidence type="ECO:0000256" key="1">
    <source>
        <dbReference type="ARBA" id="ARBA00004167"/>
    </source>
</evidence>
<reference evidence="13 15" key="2">
    <citation type="submission" date="2016-08" db="EMBL/GenBank/DDBJ databases">
        <authorList>
            <person name="Varghese N."/>
            <person name="Submissions Spin"/>
        </authorList>
    </citation>
    <scope>NUCLEOTIDE SEQUENCE [LARGE SCALE GENOMIC DNA]</scope>
    <source>
        <strain evidence="13 15">HL-109</strain>
    </source>
</reference>
<evidence type="ECO:0000313" key="15">
    <source>
        <dbReference type="Proteomes" id="UP000182800"/>
    </source>
</evidence>
<feature type="active site" evidence="9">
    <location>
        <position position="118"/>
    </location>
</feature>
<name>A0A0N8KEK1_9HYPH</name>
<dbReference type="PANTHER" id="PTHR13504">
    <property type="entry name" value="FIDO DOMAIN-CONTAINING PROTEIN DDB_G0283145"/>
    <property type="match status" value="1"/>
</dbReference>
<organism evidence="12 14">
    <name type="scientific">Saliniramus fredricksonii</name>
    <dbReference type="NCBI Taxonomy" id="1653334"/>
    <lineage>
        <taxon>Bacteria</taxon>
        <taxon>Pseudomonadati</taxon>
        <taxon>Pseudomonadota</taxon>
        <taxon>Alphaproteobacteria</taxon>
        <taxon>Hyphomicrobiales</taxon>
        <taxon>Salinarimonadaceae</taxon>
        <taxon>Saliniramus</taxon>
    </lineage>
</organism>
<evidence type="ECO:0000256" key="2">
    <source>
        <dbReference type="ARBA" id="ARBA00022692"/>
    </source>
</evidence>
<evidence type="ECO:0000313" key="14">
    <source>
        <dbReference type="Proteomes" id="UP000050497"/>
    </source>
</evidence>
<dbReference type="InterPro" id="IPR036597">
    <property type="entry name" value="Fido-like_dom_sf"/>
</dbReference>
<dbReference type="OrthoDB" id="9813719at2"/>
<evidence type="ECO:0000256" key="7">
    <source>
        <dbReference type="ARBA" id="ARBA00022989"/>
    </source>
</evidence>
<dbReference type="GO" id="GO:0005524">
    <property type="term" value="F:ATP binding"/>
    <property type="evidence" value="ECO:0007669"/>
    <property type="project" value="UniProtKB-KW"/>
</dbReference>
<dbReference type="Proteomes" id="UP000182800">
    <property type="component" value="Unassembled WGS sequence"/>
</dbReference>
<dbReference type="EMBL" id="LJSX01000007">
    <property type="protein sequence ID" value="KPQ11562.1"/>
    <property type="molecule type" value="Genomic_DNA"/>
</dbReference>
<evidence type="ECO:0000313" key="13">
    <source>
        <dbReference type="EMBL" id="SCC82469.1"/>
    </source>
</evidence>
<evidence type="ECO:0000256" key="9">
    <source>
        <dbReference type="PIRSR" id="PIRSR640198-1"/>
    </source>
</evidence>
<dbReference type="InterPro" id="IPR003812">
    <property type="entry name" value="Fido"/>
</dbReference>
<evidence type="ECO:0000313" key="12">
    <source>
        <dbReference type="EMBL" id="KPQ11562.1"/>
    </source>
</evidence>
<evidence type="ECO:0000256" key="8">
    <source>
        <dbReference type="ARBA" id="ARBA00023136"/>
    </source>
</evidence>
<keyword evidence="7" id="KW-1133">Transmembrane helix</keyword>
<dbReference type="Proteomes" id="UP000050497">
    <property type="component" value="Unassembled WGS sequence"/>
</dbReference>
<dbReference type="AlphaFoldDB" id="A0A0N8KEK1"/>
<evidence type="ECO:0000256" key="10">
    <source>
        <dbReference type="PIRSR" id="PIRSR640198-2"/>
    </source>
</evidence>
<keyword evidence="6 10" id="KW-0067">ATP-binding</keyword>
<dbReference type="Pfam" id="PF02661">
    <property type="entry name" value="Fic"/>
    <property type="match status" value="1"/>
</dbReference>
<dbReference type="Gene3D" id="1.10.3290.10">
    <property type="entry name" value="Fido-like domain"/>
    <property type="match status" value="1"/>
</dbReference>
<dbReference type="SUPFAM" id="SSF140931">
    <property type="entry name" value="Fic-like"/>
    <property type="match status" value="1"/>
</dbReference>
<feature type="domain" description="Fido" evidence="11">
    <location>
        <begin position="42"/>
        <end position="192"/>
    </location>
</feature>
<keyword evidence="8" id="KW-0472">Membrane</keyword>
<dbReference type="PANTHER" id="PTHR13504:SF34">
    <property type="entry name" value="PROTEIN ADENYLYLTRANSFERASE FICD"/>
    <property type="match status" value="1"/>
</dbReference>
<gene>
    <name evidence="13" type="ORF">GA0071312_3461</name>
    <name evidence="12" type="ORF">HLUCCO17_06535</name>
</gene>
<reference evidence="12 14" key="1">
    <citation type="submission" date="2015-09" db="EMBL/GenBank/DDBJ databases">
        <title>Identification and resolution of microdiversity through metagenomic sequencing of parallel consortia.</title>
        <authorList>
            <person name="Nelson W.C."/>
            <person name="Romine M.F."/>
            <person name="Lindemann S.R."/>
        </authorList>
    </citation>
    <scope>NUCLEOTIDE SEQUENCE [LARGE SCALE GENOMIC DNA]</scope>
    <source>
        <strain evidence="12">HL-109</strain>
    </source>
</reference>
<evidence type="ECO:0000256" key="4">
    <source>
        <dbReference type="ARBA" id="ARBA00022741"/>
    </source>
</evidence>
<keyword evidence="2" id="KW-0812">Transmembrane</keyword>
<sequence length="205" mass="23830">MFVLEQENQDLFDRIQEQNLNRQYELLTNCIEIGLLKGPAAFDKYLLWALNHVAVANISQFGGRFRREPIYVGNHKPPHFKDVDEWMDRFISTVQENWYVWTETELAAYGLWRLNWIHPFIEGNGRTARAVCYYLLCVRSGALLHGRKIVPERIRDDRKGYESALIAADREWDAGHLNFAEMEECLAALLQAQLENDGLPYQGAV</sequence>
<accession>A0A0N8KEK1</accession>
<protein>
    <submittedName>
        <fullName evidence="13">Fic/DOC family protein</fullName>
    </submittedName>
</protein>
<dbReference type="GO" id="GO:0016020">
    <property type="term" value="C:membrane"/>
    <property type="evidence" value="ECO:0007669"/>
    <property type="project" value="UniProtKB-SubCell"/>
</dbReference>
<comment type="subcellular location">
    <subcellularLocation>
        <location evidence="1">Membrane</location>
        <topology evidence="1">Single-pass membrane protein</topology>
    </subcellularLocation>
</comment>
<dbReference type="InterPro" id="IPR040198">
    <property type="entry name" value="Fido_containing"/>
</dbReference>
<feature type="binding site" evidence="10">
    <location>
        <begin position="72"/>
        <end position="75"/>
    </location>
    <ligand>
        <name>ATP</name>
        <dbReference type="ChEBI" id="CHEBI:30616"/>
    </ligand>
</feature>
<evidence type="ECO:0000256" key="5">
    <source>
        <dbReference type="ARBA" id="ARBA00022803"/>
    </source>
</evidence>
<proteinExistence type="predicted"/>
<dbReference type="EMBL" id="FMBM01000002">
    <property type="protein sequence ID" value="SCC82469.1"/>
    <property type="molecule type" value="Genomic_DNA"/>
</dbReference>
<comment type="caution">
    <text evidence="12">The sequence shown here is derived from an EMBL/GenBank/DDBJ whole genome shotgun (WGS) entry which is preliminary data.</text>
</comment>
<evidence type="ECO:0000256" key="3">
    <source>
        <dbReference type="ARBA" id="ARBA00022737"/>
    </source>
</evidence>
<keyword evidence="5" id="KW-0802">TPR repeat</keyword>
<keyword evidence="3" id="KW-0677">Repeat</keyword>
<dbReference type="RefSeq" id="WP_074445952.1">
    <property type="nucleotide sequence ID" value="NZ_FMBM01000002.1"/>
</dbReference>
<dbReference type="STRING" id="1653334.GA0071312_3461"/>